<dbReference type="Proteomes" id="UP000663440">
    <property type="component" value="Chromosome"/>
</dbReference>
<evidence type="ECO:0000313" key="2">
    <source>
        <dbReference type="Proteomes" id="UP000663440"/>
    </source>
</evidence>
<dbReference type="Pfam" id="PF13031">
    <property type="entry name" value="DUF3892"/>
    <property type="match status" value="1"/>
</dbReference>
<sequence length="104" mass="11617">MTMYRISGVWKDSNNIITHYAFHSVGENSNSRAIKKSKTQAIALLETAGNSATTWVWSYTLARWTVGETVQVVNGASGKYLRSNPDNKLTDNLAHLIDFDWIAP</sequence>
<dbReference type="InterPro" id="IPR024997">
    <property type="entry name" value="DUF3892"/>
</dbReference>
<organism evidence="1 2">
    <name type="scientific">Flavobacterium endoglycinae</name>
    <dbReference type="NCBI Taxonomy" id="2816357"/>
    <lineage>
        <taxon>Bacteria</taxon>
        <taxon>Pseudomonadati</taxon>
        <taxon>Bacteroidota</taxon>
        <taxon>Flavobacteriia</taxon>
        <taxon>Flavobacteriales</taxon>
        <taxon>Flavobacteriaceae</taxon>
        <taxon>Flavobacterium</taxon>
    </lineage>
</organism>
<gene>
    <name evidence="1" type="ORF">J0383_01880</name>
</gene>
<reference evidence="1 2" key="1">
    <citation type="submission" date="2021-03" db="EMBL/GenBank/DDBJ databases">
        <title>Flavobacterium kribbensis sp. nov, an endophytic bacteria, isolated from soybean.</title>
        <authorList>
            <person name="Lee J."/>
            <person name="Seo J."/>
        </authorList>
    </citation>
    <scope>NUCLEOTIDE SEQUENCE [LARGE SCALE GENOMIC DNA]</scope>
    <source>
        <strain evidence="1 2">BB8</strain>
    </source>
</reference>
<proteinExistence type="predicted"/>
<accession>A0ABX7QG27</accession>
<name>A0ABX7QG27_9FLAO</name>
<evidence type="ECO:0000313" key="1">
    <source>
        <dbReference type="EMBL" id="QSW89578.1"/>
    </source>
</evidence>
<dbReference type="RefSeq" id="WP_207296765.1">
    <property type="nucleotide sequence ID" value="NZ_CP071448.1"/>
</dbReference>
<dbReference type="EMBL" id="CP071448">
    <property type="protein sequence ID" value="QSW89578.1"/>
    <property type="molecule type" value="Genomic_DNA"/>
</dbReference>
<keyword evidence="2" id="KW-1185">Reference proteome</keyword>
<protein>
    <submittedName>
        <fullName evidence="1">DUF3892 domain-containing protein</fullName>
    </submittedName>
</protein>